<accession>A0A2H0TYA9</accession>
<name>A0A2H0TYA9_9BACT</name>
<dbReference type="Gene3D" id="3.40.50.2000">
    <property type="entry name" value="Glycogen Phosphorylase B"/>
    <property type="match status" value="2"/>
</dbReference>
<organism evidence="4 5">
    <name type="scientific">Candidatus Magasanikbacteria bacterium CG10_big_fil_rev_8_21_14_0_10_36_16</name>
    <dbReference type="NCBI Taxonomy" id="1974645"/>
    <lineage>
        <taxon>Bacteria</taxon>
        <taxon>Candidatus Magasanikiibacteriota</taxon>
    </lineage>
</organism>
<dbReference type="Pfam" id="PF13439">
    <property type="entry name" value="Glyco_transf_4"/>
    <property type="match status" value="1"/>
</dbReference>
<dbReference type="PANTHER" id="PTHR46401:SF2">
    <property type="entry name" value="GLYCOSYLTRANSFERASE WBBK-RELATED"/>
    <property type="match status" value="1"/>
</dbReference>
<dbReference type="CDD" id="cd03809">
    <property type="entry name" value="GT4_MtfB-like"/>
    <property type="match status" value="1"/>
</dbReference>
<evidence type="ECO:0000259" key="3">
    <source>
        <dbReference type="Pfam" id="PF13439"/>
    </source>
</evidence>
<evidence type="ECO:0000313" key="4">
    <source>
        <dbReference type="EMBL" id="PIR78211.1"/>
    </source>
</evidence>
<dbReference type="Pfam" id="PF00534">
    <property type="entry name" value="Glycos_transf_1"/>
    <property type="match status" value="1"/>
</dbReference>
<keyword evidence="1" id="KW-0808">Transferase</keyword>
<dbReference type="GO" id="GO:0016757">
    <property type="term" value="F:glycosyltransferase activity"/>
    <property type="evidence" value="ECO:0007669"/>
    <property type="project" value="InterPro"/>
</dbReference>
<feature type="domain" description="Glycosyltransferase subfamily 4-like N-terminal" evidence="3">
    <location>
        <begin position="116"/>
        <end position="191"/>
    </location>
</feature>
<dbReference type="AlphaFoldDB" id="A0A2H0TYA9"/>
<protein>
    <submittedName>
        <fullName evidence="4">Uncharacterized protein</fullName>
    </submittedName>
</protein>
<proteinExistence type="predicted"/>
<dbReference type="Proteomes" id="UP000230852">
    <property type="component" value="Unassembled WGS sequence"/>
</dbReference>
<dbReference type="SUPFAM" id="SSF53756">
    <property type="entry name" value="UDP-Glycosyltransferase/glycogen phosphorylase"/>
    <property type="match status" value="1"/>
</dbReference>
<reference evidence="5" key="1">
    <citation type="submission" date="2017-09" db="EMBL/GenBank/DDBJ databases">
        <title>Depth-based differentiation of microbial function through sediment-hosted aquifers and enrichment of novel symbionts in the deep terrestrial subsurface.</title>
        <authorList>
            <person name="Probst A.J."/>
            <person name="Ladd B."/>
            <person name="Jarett J.K."/>
            <person name="Geller-Mcgrath D.E."/>
            <person name="Sieber C.M.K."/>
            <person name="Emerson J.B."/>
            <person name="Anantharaman K."/>
            <person name="Thomas B.C."/>
            <person name="Malmstrom R."/>
            <person name="Stieglmeier M."/>
            <person name="Klingl A."/>
            <person name="Woyke T."/>
            <person name="Ryan C.M."/>
            <person name="Banfield J.F."/>
        </authorList>
    </citation>
    <scope>NUCLEOTIDE SEQUENCE [LARGE SCALE GENOMIC DNA]</scope>
</reference>
<dbReference type="InterPro" id="IPR001296">
    <property type="entry name" value="Glyco_trans_1"/>
</dbReference>
<evidence type="ECO:0000259" key="2">
    <source>
        <dbReference type="Pfam" id="PF00534"/>
    </source>
</evidence>
<dbReference type="PANTHER" id="PTHR46401">
    <property type="entry name" value="GLYCOSYLTRANSFERASE WBBK-RELATED"/>
    <property type="match status" value="1"/>
</dbReference>
<evidence type="ECO:0000256" key="1">
    <source>
        <dbReference type="ARBA" id="ARBA00022679"/>
    </source>
</evidence>
<dbReference type="EMBL" id="PFBU01000057">
    <property type="protein sequence ID" value="PIR78211.1"/>
    <property type="molecule type" value="Genomic_DNA"/>
</dbReference>
<comment type="caution">
    <text evidence="4">The sequence shown here is derived from an EMBL/GenBank/DDBJ whole genome shotgun (WGS) entry which is preliminary data.</text>
</comment>
<evidence type="ECO:0000313" key="5">
    <source>
        <dbReference type="Proteomes" id="UP000230852"/>
    </source>
</evidence>
<feature type="domain" description="Glycosyl transferase family 1" evidence="2">
    <location>
        <begin position="211"/>
        <end position="347"/>
    </location>
</feature>
<gene>
    <name evidence="4" type="ORF">COU28_02970</name>
</gene>
<dbReference type="InterPro" id="IPR028098">
    <property type="entry name" value="Glyco_trans_4-like_N"/>
</dbReference>
<sequence length="382" mass="44987">MNIIIDIRSLTDKKRTGVGEYTYELLDNIFHLDKTNSYYLFFNFFKKNSDNIPKWQQENVHFLQTKFPNKVLNLLLLWKWVKLDKILLQKINKANNKLPLEKIDYWFSPNINFVNLSEDTKHILTIHDLSFEFLPKCFSKKMLLWHSLIKPQEQAHHAHLVLTPSQNTKHDLVDIYHLNPNSIRVLYPGISKNFLDFLKTEVAVEFLQKKYNLPKKFIFFLGTLEPRKNILGLIEAYRKSNLINKHIHLVIAGRRGWKYNKIISTIDKTRGVNYIGYVDAFDKPALYRLSSLFVYPSLYEGFGFPVLEAMISGVPVITSNRSSLPEIASEKVRLVNPHNLFELKNAMVDNFRKKEENHFVVEDFAKFNWEEMAKDFLEMLSV</sequence>